<dbReference type="RefSeq" id="WP_145200924.1">
    <property type="nucleotide sequence ID" value="NZ_CP036434.1"/>
</dbReference>
<dbReference type="AlphaFoldDB" id="A0A518EWA7"/>
<dbReference type="InterPro" id="IPR003494">
    <property type="entry name" value="SHS2_FtsA"/>
</dbReference>
<dbReference type="EMBL" id="CP036434">
    <property type="protein sequence ID" value="QDV08377.1"/>
    <property type="molecule type" value="Genomic_DNA"/>
</dbReference>
<organism evidence="2 3">
    <name type="scientific">Saltatorellus ferox</name>
    <dbReference type="NCBI Taxonomy" id="2528018"/>
    <lineage>
        <taxon>Bacteria</taxon>
        <taxon>Pseudomonadati</taxon>
        <taxon>Planctomycetota</taxon>
        <taxon>Planctomycetia</taxon>
        <taxon>Planctomycetia incertae sedis</taxon>
        <taxon>Saltatorellus</taxon>
    </lineage>
</organism>
<proteinExistence type="predicted"/>
<dbReference type="PANTHER" id="PTHR32432:SF3">
    <property type="entry name" value="ETHANOLAMINE UTILIZATION PROTEIN EUTJ"/>
    <property type="match status" value="1"/>
</dbReference>
<evidence type="ECO:0000313" key="3">
    <source>
        <dbReference type="Proteomes" id="UP000320390"/>
    </source>
</evidence>
<dbReference type="OrthoDB" id="9773403at2"/>
<dbReference type="Gene3D" id="3.30.420.40">
    <property type="match status" value="2"/>
</dbReference>
<dbReference type="PANTHER" id="PTHR32432">
    <property type="entry name" value="CELL DIVISION PROTEIN FTSA-RELATED"/>
    <property type="match status" value="1"/>
</dbReference>
<dbReference type="Pfam" id="PF11104">
    <property type="entry name" value="PilM_2"/>
    <property type="match status" value="1"/>
</dbReference>
<dbReference type="CDD" id="cd24049">
    <property type="entry name" value="ASKHA_NBD_PilM"/>
    <property type="match status" value="1"/>
</dbReference>
<dbReference type="Gene3D" id="3.30.1490.300">
    <property type="match status" value="1"/>
</dbReference>
<dbReference type="GO" id="GO:0051301">
    <property type="term" value="P:cell division"/>
    <property type="evidence" value="ECO:0007669"/>
    <property type="project" value="InterPro"/>
</dbReference>
<feature type="domain" description="SHS2" evidence="1">
    <location>
        <begin position="8"/>
        <end position="167"/>
    </location>
</feature>
<accession>A0A518EWA7</accession>
<keyword evidence="3" id="KW-1185">Reference proteome</keyword>
<gene>
    <name evidence="2" type="ORF">Poly30_39150</name>
</gene>
<dbReference type="PIRSF" id="PIRSF019169">
    <property type="entry name" value="PilM"/>
    <property type="match status" value="1"/>
</dbReference>
<protein>
    <submittedName>
        <fullName evidence="2">Competence protein A</fullName>
    </submittedName>
</protein>
<evidence type="ECO:0000259" key="1">
    <source>
        <dbReference type="SMART" id="SM00842"/>
    </source>
</evidence>
<dbReference type="InterPro" id="IPR005883">
    <property type="entry name" value="PilM"/>
</dbReference>
<dbReference type="InterPro" id="IPR043129">
    <property type="entry name" value="ATPase_NBD"/>
</dbReference>
<dbReference type="Proteomes" id="UP000320390">
    <property type="component" value="Chromosome"/>
</dbReference>
<reference evidence="2 3" key="1">
    <citation type="submission" date="2019-02" db="EMBL/GenBank/DDBJ databases">
        <title>Deep-cultivation of Planctomycetes and their phenomic and genomic characterization uncovers novel biology.</title>
        <authorList>
            <person name="Wiegand S."/>
            <person name="Jogler M."/>
            <person name="Boedeker C."/>
            <person name="Pinto D."/>
            <person name="Vollmers J."/>
            <person name="Rivas-Marin E."/>
            <person name="Kohn T."/>
            <person name="Peeters S.H."/>
            <person name="Heuer A."/>
            <person name="Rast P."/>
            <person name="Oberbeckmann S."/>
            <person name="Bunk B."/>
            <person name="Jeske O."/>
            <person name="Meyerdierks A."/>
            <person name="Storesund J.E."/>
            <person name="Kallscheuer N."/>
            <person name="Luecker S."/>
            <person name="Lage O.M."/>
            <person name="Pohl T."/>
            <person name="Merkel B.J."/>
            <person name="Hornburger P."/>
            <person name="Mueller R.-W."/>
            <person name="Bruemmer F."/>
            <person name="Labrenz M."/>
            <person name="Spormann A.M."/>
            <person name="Op den Camp H."/>
            <person name="Overmann J."/>
            <person name="Amann R."/>
            <person name="Jetten M.S.M."/>
            <person name="Mascher T."/>
            <person name="Medema M.H."/>
            <person name="Devos D.P."/>
            <person name="Kaster A.-K."/>
            <person name="Ovreas L."/>
            <person name="Rohde M."/>
            <person name="Galperin M.Y."/>
            <person name="Jogler C."/>
        </authorList>
    </citation>
    <scope>NUCLEOTIDE SEQUENCE [LARGE SCALE GENOMIC DNA]</scope>
    <source>
        <strain evidence="2 3">Poly30</strain>
    </source>
</reference>
<dbReference type="NCBIfam" id="TIGR01175">
    <property type="entry name" value="pilM"/>
    <property type="match status" value="1"/>
</dbReference>
<evidence type="ECO:0000313" key="2">
    <source>
        <dbReference type="EMBL" id="QDV08377.1"/>
    </source>
</evidence>
<name>A0A518EWA7_9BACT</name>
<dbReference type="SMART" id="SM00842">
    <property type="entry name" value="FtsA"/>
    <property type="match status" value="1"/>
</dbReference>
<dbReference type="SUPFAM" id="SSF53067">
    <property type="entry name" value="Actin-like ATPase domain"/>
    <property type="match status" value="2"/>
</dbReference>
<dbReference type="InterPro" id="IPR050696">
    <property type="entry name" value="FtsA/MreB"/>
</dbReference>
<sequence length="346" mass="37297">MIRSKKSVVGLDLGTSVVKAVEITLEGQEPVITGFSRVELPPGGSLDEAVKQVFKEGKFRSKRVVTGVSGQDTVVRYLSMPRMTDSELKQAIQFEADKLVASDEDFIIDCLPLEQPSQDGAPQSDTMKVLVAACQSERLNDQARMIQNSGLLPIAIDLDLFAIANAWEMCVLPDSEGFDPSDIRATALVDVGAKSTSINVMRGGTSCFSREIPIGGSNMTQAVARRLGVEGFEAEAIKRASEDHQAEVRTAIGPVLEDLASELMLSMDYVEHNEGLTVTEILLSGGGVLAPGAAEYIEQSVARPTRLWNPLEGLRVDVNRLDVEELEAWAPSLVVAVGLASRVRNS</sequence>